<proteinExistence type="predicted"/>
<dbReference type="AlphaFoldDB" id="A0A7W7W833"/>
<gene>
    <name evidence="2" type="ORF">FHR32_000845</name>
</gene>
<evidence type="ECO:0000313" key="2">
    <source>
        <dbReference type="EMBL" id="MBB4936540.1"/>
    </source>
</evidence>
<sequence length="100" mass="10665">MPGQLALGLKRASLLEGERMTTFPEMSEIVSGSGSGPVGVPEVDAEPSDDISNLPPLLRRPDPVSDPVSVSELRGARKSLLLNELVPSCPRRSEGVAWRC</sequence>
<evidence type="ECO:0000256" key="1">
    <source>
        <dbReference type="SAM" id="MobiDB-lite"/>
    </source>
</evidence>
<protein>
    <submittedName>
        <fullName evidence="2">Uncharacterized protein</fullName>
    </submittedName>
</protein>
<feature type="region of interest" description="Disordered" evidence="1">
    <location>
        <begin position="26"/>
        <end position="69"/>
    </location>
</feature>
<feature type="compositionally biased region" description="Low complexity" evidence="1">
    <location>
        <begin position="27"/>
        <end position="42"/>
    </location>
</feature>
<keyword evidence="3" id="KW-1185">Reference proteome</keyword>
<comment type="caution">
    <text evidence="2">The sequence shown here is derived from an EMBL/GenBank/DDBJ whole genome shotgun (WGS) entry which is preliminary data.</text>
</comment>
<name>A0A7W7W833_9ACTN</name>
<reference evidence="2 3" key="1">
    <citation type="submission" date="2020-08" db="EMBL/GenBank/DDBJ databases">
        <title>Sequencing the genomes of 1000 actinobacteria strains.</title>
        <authorList>
            <person name="Klenk H.-P."/>
        </authorList>
    </citation>
    <scope>NUCLEOTIDE SEQUENCE [LARGE SCALE GENOMIC DNA]</scope>
    <source>
        <strain evidence="2 3">DSM 43023</strain>
    </source>
</reference>
<evidence type="ECO:0000313" key="3">
    <source>
        <dbReference type="Proteomes" id="UP000534286"/>
    </source>
</evidence>
<dbReference type="Proteomes" id="UP000534286">
    <property type="component" value="Unassembled WGS sequence"/>
</dbReference>
<dbReference type="EMBL" id="JACHJU010000001">
    <property type="protein sequence ID" value="MBB4936540.1"/>
    <property type="molecule type" value="Genomic_DNA"/>
</dbReference>
<organism evidence="2 3">
    <name type="scientific">Streptosporangium album</name>
    <dbReference type="NCBI Taxonomy" id="47479"/>
    <lineage>
        <taxon>Bacteria</taxon>
        <taxon>Bacillati</taxon>
        <taxon>Actinomycetota</taxon>
        <taxon>Actinomycetes</taxon>
        <taxon>Streptosporangiales</taxon>
        <taxon>Streptosporangiaceae</taxon>
        <taxon>Streptosporangium</taxon>
    </lineage>
</organism>
<accession>A0A7W7W833</accession>